<dbReference type="PATRIC" id="fig|35818.11.peg.2090"/>
<comment type="caution">
    <text evidence="2">The sequence shown here is derived from an EMBL/GenBank/DDBJ whole genome shotgun (WGS) entry which is preliminary data.</text>
</comment>
<dbReference type="EMBL" id="JNOC01000058">
    <property type="protein sequence ID" value="KPH55066.1"/>
    <property type="molecule type" value="Genomic_DNA"/>
</dbReference>
<keyword evidence="1" id="KW-0732">Signal</keyword>
<feature type="signal peptide" evidence="1">
    <location>
        <begin position="1"/>
        <end position="19"/>
    </location>
</feature>
<feature type="chain" id="PRO_5005870222" description="Periplasmic protein" evidence="1">
    <location>
        <begin position="20"/>
        <end position="117"/>
    </location>
</feature>
<gene>
    <name evidence="2" type="ORF">HPU229334_10565</name>
</gene>
<evidence type="ECO:0000313" key="2">
    <source>
        <dbReference type="EMBL" id="KPH55066.1"/>
    </source>
</evidence>
<evidence type="ECO:0000313" key="3">
    <source>
        <dbReference type="Proteomes" id="UP000037997"/>
    </source>
</evidence>
<dbReference type="AlphaFoldDB" id="A0A0N1EC18"/>
<protein>
    <recommendedName>
        <fullName evidence="4">Periplasmic protein</fullName>
    </recommendedName>
</protein>
<accession>A0A0N1EC18</accession>
<reference evidence="2 3" key="1">
    <citation type="submission" date="2014-06" db="EMBL/GenBank/DDBJ databases">
        <title>Helicobacter pullorum isolates in fresh chicken meat - phenotypic and genotypic features.</title>
        <authorList>
            <person name="Borges V."/>
            <person name="Santos A."/>
            <person name="Correia C.B."/>
            <person name="Saraiva M."/>
            <person name="Menard A."/>
            <person name="Vieira L."/>
            <person name="Sampaio D.A."/>
            <person name="Gomes J.P."/>
            <person name="Oleastro M."/>
        </authorList>
    </citation>
    <scope>NUCLEOTIDE SEQUENCE [LARGE SCALE GENOMIC DNA]</scope>
    <source>
        <strain evidence="2 3">229334/12</strain>
    </source>
</reference>
<name>A0A0N1EC18_9HELI</name>
<proteinExistence type="predicted"/>
<organism evidence="2 3">
    <name type="scientific">Helicobacter pullorum</name>
    <dbReference type="NCBI Taxonomy" id="35818"/>
    <lineage>
        <taxon>Bacteria</taxon>
        <taxon>Pseudomonadati</taxon>
        <taxon>Campylobacterota</taxon>
        <taxon>Epsilonproteobacteria</taxon>
        <taxon>Campylobacterales</taxon>
        <taxon>Helicobacteraceae</taxon>
        <taxon>Helicobacter</taxon>
    </lineage>
</organism>
<evidence type="ECO:0008006" key="4">
    <source>
        <dbReference type="Google" id="ProtNLM"/>
    </source>
</evidence>
<evidence type="ECO:0000256" key="1">
    <source>
        <dbReference type="SAM" id="SignalP"/>
    </source>
</evidence>
<dbReference type="Proteomes" id="UP000037997">
    <property type="component" value="Unassembled WGS sequence"/>
</dbReference>
<sequence>MMFFRKMLLVPLFASFAFAEIGGAYLDRSQLYDTIFSGCKANTKSFMEGLGITDEKISNYCECLTTSSLREFSNEELRLMIAIEEGSIEDDDIDLSMLEDIASRYEYQAGKCSKYLE</sequence>